<feature type="region of interest" description="Disordered" evidence="1">
    <location>
        <begin position="377"/>
        <end position="410"/>
    </location>
</feature>
<dbReference type="InterPro" id="IPR011993">
    <property type="entry name" value="PH-like_dom_sf"/>
</dbReference>
<dbReference type="eggNOG" id="KOG0578">
    <property type="taxonomic scope" value="Eukaryota"/>
</dbReference>
<gene>
    <name evidence="4" type="ORF">AGABI1DRAFT_108395</name>
</gene>
<name>K5VR96_AGABU</name>
<evidence type="ECO:0000313" key="4">
    <source>
        <dbReference type="EMBL" id="EKM76989.1"/>
    </source>
</evidence>
<evidence type="ECO:0000259" key="2">
    <source>
        <dbReference type="PROSITE" id="PS50003"/>
    </source>
</evidence>
<evidence type="ECO:0000259" key="3">
    <source>
        <dbReference type="PROSITE" id="PS50108"/>
    </source>
</evidence>
<dbReference type="PROSITE" id="PS50003">
    <property type="entry name" value="PH_DOMAIN"/>
    <property type="match status" value="2"/>
</dbReference>
<feature type="compositionally biased region" description="Polar residues" evidence="1">
    <location>
        <begin position="388"/>
        <end position="410"/>
    </location>
</feature>
<dbReference type="PROSITE" id="PS50108">
    <property type="entry name" value="CRIB"/>
    <property type="match status" value="1"/>
</dbReference>
<accession>K5VR96</accession>
<dbReference type="SMART" id="SM00233">
    <property type="entry name" value="PH"/>
    <property type="match status" value="2"/>
</dbReference>
<evidence type="ECO:0000313" key="5">
    <source>
        <dbReference type="Proteomes" id="UP000008493"/>
    </source>
</evidence>
<feature type="compositionally biased region" description="Low complexity" evidence="1">
    <location>
        <begin position="211"/>
        <end position="225"/>
    </location>
</feature>
<feature type="region of interest" description="Disordered" evidence="1">
    <location>
        <begin position="191"/>
        <end position="237"/>
    </location>
</feature>
<sequence length="438" mass="49827">MSCLKNAPPVLIGEDPIDLSKDSNIVRSGIIRIRGVGKASGRLWKTRRLTLVENALLILHPSLSQRLLKRIPTKSIINIERTDLKPACLYLEISSGKRYYFAFENDALLYDWQDDIYPRSRLGNLSSPFNFVHEVHLTGYDYFRNTSRLSTLCNRMQASKRRSSVVTSHRASSELSDRSTRRQSFYPRRASYDSCMKKPSTANSTHKRNNSASSSFTSRFVSDPSTHPSGSLSNTSPPPLLEGLYQVKQPSIKPFFSFWRLRYVVLTPRSLQIHKTQLSRPEITIQLPHIIDVSQLKLSSKKPFVLNLATPDNRRYHISLPNTSDLQRWNDFIASRSRRRAEWRIGPPEGFEFPVHVGWDEKTQTVFGLPDEWKTSLEKEKEEDQEGRTGQPNDDSLNQTVSPVTTLSGDSSIKPLCPSCYGTVLTMPSGIVVRRNKG</sequence>
<dbReference type="KEGG" id="abp:AGABI1DRAFT108395"/>
<feature type="region of interest" description="Disordered" evidence="1">
    <location>
        <begin position="163"/>
        <end position="182"/>
    </location>
</feature>
<dbReference type="SUPFAM" id="SSF50729">
    <property type="entry name" value="PH domain-like"/>
    <property type="match status" value="2"/>
</dbReference>
<feature type="domain" description="PH" evidence="2">
    <location>
        <begin position="238"/>
        <end position="338"/>
    </location>
</feature>
<dbReference type="RefSeq" id="XP_007332294.1">
    <property type="nucleotide sequence ID" value="XM_007332232.1"/>
</dbReference>
<keyword evidence="5" id="KW-1185">Reference proteome</keyword>
<proteinExistence type="predicted"/>
<evidence type="ECO:0000256" key="1">
    <source>
        <dbReference type="SAM" id="MobiDB-lite"/>
    </source>
</evidence>
<feature type="domain" description="PH" evidence="2">
    <location>
        <begin position="24"/>
        <end position="121"/>
    </location>
</feature>
<feature type="domain" description="CRIB" evidence="3">
    <location>
        <begin position="125"/>
        <end position="138"/>
    </location>
</feature>
<dbReference type="Pfam" id="PF00786">
    <property type="entry name" value="PBD"/>
    <property type="match status" value="1"/>
</dbReference>
<dbReference type="Pfam" id="PF00169">
    <property type="entry name" value="PH"/>
    <property type="match status" value="1"/>
</dbReference>
<dbReference type="Gene3D" id="3.90.810.10">
    <property type="entry name" value="CRIB domain"/>
    <property type="match status" value="1"/>
</dbReference>
<protein>
    <recommendedName>
        <fullName evidence="6">PH domain-containing protein</fullName>
    </recommendedName>
</protein>
<dbReference type="InterPro" id="IPR036936">
    <property type="entry name" value="CRIB_dom_sf"/>
</dbReference>
<dbReference type="EMBL" id="JH971398">
    <property type="protein sequence ID" value="EKM76989.1"/>
    <property type="molecule type" value="Genomic_DNA"/>
</dbReference>
<dbReference type="InParanoid" id="K5VR96"/>
<feature type="compositionally biased region" description="Polar residues" evidence="1">
    <location>
        <begin position="226"/>
        <end position="235"/>
    </location>
</feature>
<organism evidence="4 5">
    <name type="scientific">Agaricus bisporus var. burnettii (strain JB137-S8 / ATCC MYA-4627 / FGSC 10392)</name>
    <name type="common">White button mushroom</name>
    <dbReference type="NCBI Taxonomy" id="597362"/>
    <lineage>
        <taxon>Eukaryota</taxon>
        <taxon>Fungi</taxon>
        <taxon>Dikarya</taxon>
        <taxon>Basidiomycota</taxon>
        <taxon>Agaricomycotina</taxon>
        <taxon>Agaricomycetes</taxon>
        <taxon>Agaricomycetidae</taxon>
        <taxon>Agaricales</taxon>
        <taxon>Agaricineae</taxon>
        <taxon>Agaricaceae</taxon>
        <taxon>Agaricus</taxon>
    </lineage>
</organism>
<dbReference type="OMA" id="WYWKERW"/>
<evidence type="ECO:0008006" key="6">
    <source>
        <dbReference type="Google" id="ProtNLM"/>
    </source>
</evidence>
<dbReference type="STRING" id="597362.K5VR96"/>
<dbReference type="AlphaFoldDB" id="K5VR96"/>
<dbReference type="InterPro" id="IPR001849">
    <property type="entry name" value="PH_domain"/>
</dbReference>
<dbReference type="InterPro" id="IPR000095">
    <property type="entry name" value="CRIB_dom"/>
</dbReference>
<dbReference type="OrthoDB" id="248923at2759"/>
<dbReference type="GeneID" id="18822557"/>
<dbReference type="Gene3D" id="2.30.29.30">
    <property type="entry name" value="Pleckstrin-homology domain (PH domain)/Phosphotyrosine-binding domain (PTB)"/>
    <property type="match status" value="1"/>
</dbReference>
<dbReference type="HOGENOM" id="CLU_047994_0_0_1"/>
<reference evidence="5" key="1">
    <citation type="journal article" date="2012" name="Proc. Natl. Acad. Sci. U.S.A.">
        <title>Genome sequence of the button mushroom Agaricus bisporus reveals mechanisms governing adaptation to a humic-rich ecological niche.</title>
        <authorList>
            <person name="Morin E."/>
            <person name="Kohler A."/>
            <person name="Baker A.R."/>
            <person name="Foulongne-Oriol M."/>
            <person name="Lombard V."/>
            <person name="Nagy L.G."/>
            <person name="Ohm R.A."/>
            <person name="Patyshakuliyeva A."/>
            <person name="Brun A."/>
            <person name="Aerts A.L."/>
            <person name="Bailey A.M."/>
            <person name="Billette C."/>
            <person name="Coutinho P.M."/>
            <person name="Deakin G."/>
            <person name="Doddapaneni H."/>
            <person name="Floudas D."/>
            <person name="Grimwood J."/>
            <person name="Hilden K."/>
            <person name="Kuees U."/>
            <person name="LaButti K.M."/>
            <person name="Lapidus A."/>
            <person name="Lindquist E.A."/>
            <person name="Lucas S.M."/>
            <person name="Murat C."/>
            <person name="Riley R.W."/>
            <person name="Salamov A.A."/>
            <person name="Schmutz J."/>
            <person name="Subramanian V."/>
            <person name="Woesten H.A.B."/>
            <person name="Xu J."/>
            <person name="Eastwood D.C."/>
            <person name="Foster G.D."/>
            <person name="Sonnenberg A.S."/>
            <person name="Cullen D."/>
            <person name="de Vries R.P."/>
            <person name="Lundell T."/>
            <person name="Hibbett D.S."/>
            <person name="Henrissat B."/>
            <person name="Burton K.S."/>
            <person name="Kerrigan R.W."/>
            <person name="Challen M.P."/>
            <person name="Grigoriev I.V."/>
            <person name="Martin F."/>
        </authorList>
    </citation>
    <scope>NUCLEOTIDE SEQUENCE [LARGE SCALE GENOMIC DNA]</scope>
    <source>
        <strain evidence="5">JB137-S8 / ATCC MYA-4627 / FGSC 10392</strain>
    </source>
</reference>
<feature type="compositionally biased region" description="Basic and acidic residues" evidence="1">
    <location>
        <begin position="171"/>
        <end position="180"/>
    </location>
</feature>
<dbReference type="Proteomes" id="UP000008493">
    <property type="component" value="Unassembled WGS sequence"/>
</dbReference>